<evidence type="ECO:0000259" key="7">
    <source>
        <dbReference type="Pfam" id="PF00562"/>
    </source>
</evidence>
<dbReference type="PANTHER" id="PTHR20856">
    <property type="entry name" value="DNA-DIRECTED RNA POLYMERASE I SUBUNIT 2"/>
    <property type="match status" value="1"/>
</dbReference>
<evidence type="ECO:0000256" key="5">
    <source>
        <dbReference type="ARBA" id="ARBA00022695"/>
    </source>
</evidence>
<sequence length="150" mass="17291">MAKESWYALEGRLLRTILGIQVSTSKETCLKLPVGKRGRVIDVRRIHKKGVSSYHPEMIRIYILQKREIKVGDKVVERHGNKGIISIILPRQNMDYLQDGRPVDMVFNPLGVPSRTNVGHIFECSLGLSGFMLVRHYRITPFDERYEQEA</sequence>
<dbReference type="EMBL" id="WOCE01000007">
    <property type="protein sequence ID" value="KAE9610953.1"/>
    <property type="molecule type" value="Genomic_DNA"/>
</dbReference>
<dbReference type="EC" id="2.7.7.6" evidence="2"/>
<keyword evidence="3 8" id="KW-0240">DNA-directed RNA polymerase</keyword>
<keyword evidence="9" id="KW-1185">Reference proteome</keyword>
<dbReference type="InterPro" id="IPR014724">
    <property type="entry name" value="RNA_pol_RPB2_OB-fold"/>
</dbReference>
<gene>
    <name evidence="8" type="ORF">Lalb_Chr07g0192491</name>
</gene>
<keyword evidence="6" id="KW-0804">Transcription</keyword>
<dbReference type="GO" id="GO:0000428">
    <property type="term" value="C:DNA-directed RNA polymerase complex"/>
    <property type="evidence" value="ECO:0007669"/>
    <property type="project" value="UniProtKB-KW"/>
</dbReference>
<dbReference type="AlphaFoldDB" id="A0A6A4QBI4"/>
<name>A0A6A4QBI4_LUPAL</name>
<dbReference type="Gene3D" id="2.40.270.10">
    <property type="entry name" value="DNA-directed RNA polymerase, subunit 2, domain 6"/>
    <property type="match status" value="1"/>
</dbReference>
<dbReference type="InterPro" id="IPR015712">
    <property type="entry name" value="DNA-dir_RNA_pol_su2"/>
</dbReference>
<dbReference type="OrthoDB" id="1927092at2759"/>
<dbReference type="Gene3D" id="2.40.50.150">
    <property type="match status" value="1"/>
</dbReference>
<dbReference type="InterPro" id="IPR037033">
    <property type="entry name" value="DNA-dir_RNAP_su2_hyb_sf"/>
</dbReference>
<dbReference type="Proteomes" id="UP000447434">
    <property type="component" value="Chromosome 7"/>
</dbReference>
<comment type="caution">
    <text evidence="8">The sequence shown here is derived from an EMBL/GenBank/DDBJ whole genome shotgun (WGS) entry which is preliminary data.</text>
</comment>
<dbReference type="GO" id="GO:0003677">
    <property type="term" value="F:DNA binding"/>
    <property type="evidence" value="ECO:0007669"/>
    <property type="project" value="InterPro"/>
</dbReference>
<dbReference type="GO" id="GO:0006351">
    <property type="term" value="P:DNA-templated transcription"/>
    <property type="evidence" value="ECO:0007669"/>
    <property type="project" value="InterPro"/>
</dbReference>
<keyword evidence="5" id="KW-0548">Nucleotidyltransferase</keyword>
<dbReference type="GO" id="GO:0003899">
    <property type="term" value="F:DNA-directed RNA polymerase activity"/>
    <property type="evidence" value="ECO:0007669"/>
    <property type="project" value="UniProtKB-EC"/>
</dbReference>
<feature type="domain" description="DNA-directed RNA polymerase subunit 2 hybrid-binding" evidence="7">
    <location>
        <begin position="12"/>
        <end position="145"/>
    </location>
</feature>
<proteinExistence type="inferred from homology"/>
<evidence type="ECO:0000256" key="1">
    <source>
        <dbReference type="ARBA" id="ARBA00006835"/>
    </source>
</evidence>
<accession>A0A6A4QBI4</accession>
<reference evidence="9" key="1">
    <citation type="journal article" date="2020" name="Nat. Commun.">
        <title>Genome sequence of the cluster root forming white lupin.</title>
        <authorList>
            <person name="Hufnagel B."/>
            <person name="Marques A."/>
            <person name="Soriano A."/>
            <person name="Marques L."/>
            <person name="Divol F."/>
            <person name="Doumas P."/>
            <person name="Sallet E."/>
            <person name="Mancinotti D."/>
            <person name="Carrere S."/>
            <person name="Marande W."/>
            <person name="Arribat S."/>
            <person name="Keller J."/>
            <person name="Huneau C."/>
            <person name="Blein T."/>
            <person name="Aime D."/>
            <person name="Laguerre M."/>
            <person name="Taylor J."/>
            <person name="Schubert V."/>
            <person name="Nelson M."/>
            <person name="Geu-Flores F."/>
            <person name="Crespi M."/>
            <person name="Gallardo-Guerrero K."/>
            <person name="Delaux P.-M."/>
            <person name="Salse J."/>
            <person name="Berges H."/>
            <person name="Guyot R."/>
            <person name="Gouzy J."/>
            <person name="Peret B."/>
        </authorList>
    </citation>
    <scope>NUCLEOTIDE SEQUENCE [LARGE SCALE GENOMIC DNA]</scope>
    <source>
        <strain evidence="9">cv. Amiga</strain>
    </source>
</reference>
<comment type="similarity">
    <text evidence="1">Belongs to the RNA polymerase beta chain family.</text>
</comment>
<evidence type="ECO:0000313" key="9">
    <source>
        <dbReference type="Proteomes" id="UP000447434"/>
    </source>
</evidence>
<evidence type="ECO:0000256" key="3">
    <source>
        <dbReference type="ARBA" id="ARBA00022478"/>
    </source>
</evidence>
<dbReference type="SUPFAM" id="SSF64484">
    <property type="entry name" value="beta and beta-prime subunits of DNA dependent RNA-polymerase"/>
    <property type="match status" value="1"/>
</dbReference>
<organism evidence="8 9">
    <name type="scientific">Lupinus albus</name>
    <name type="common">White lupine</name>
    <name type="synonym">Lupinus termis</name>
    <dbReference type="NCBI Taxonomy" id="3870"/>
    <lineage>
        <taxon>Eukaryota</taxon>
        <taxon>Viridiplantae</taxon>
        <taxon>Streptophyta</taxon>
        <taxon>Embryophyta</taxon>
        <taxon>Tracheophyta</taxon>
        <taxon>Spermatophyta</taxon>
        <taxon>Magnoliopsida</taxon>
        <taxon>eudicotyledons</taxon>
        <taxon>Gunneridae</taxon>
        <taxon>Pentapetalae</taxon>
        <taxon>rosids</taxon>
        <taxon>fabids</taxon>
        <taxon>Fabales</taxon>
        <taxon>Fabaceae</taxon>
        <taxon>Papilionoideae</taxon>
        <taxon>50 kb inversion clade</taxon>
        <taxon>genistoids sensu lato</taxon>
        <taxon>core genistoids</taxon>
        <taxon>Genisteae</taxon>
        <taxon>Lupinus</taxon>
    </lineage>
</organism>
<evidence type="ECO:0000256" key="2">
    <source>
        <dbReference type="ARBA" id="ARBA00012418"/>
    </source>
</evidence>
<dbReference type="GO" id="GO:0032549">
    <property type="term" value="F:ribonucleoside binding"/>
    <property type="evidence" value="ECO:0007669"/>
    <property type="project" value="InterPro"/>
</dbReference>
<keyword evidence="4" id="KW-0808">Transferase</keyword>
<evidence type="ECO:0000313" key="8">
    <source>
        <dbReference type="EMBL" id="KAE9610953.1"/>
    </source>
</evidence>
<dbReference type="Pfam" id="PF00562">
    <property type="entry name" value="RNA_pol_Rpb2_6"/>
    <property type="match status" value="1"/>
</dbReference>
<evidence type="ECO:0000256" key="6">
    <source>
        <dbReference type="ARBA" id="ARBA00023163"/>
    </source>
</evidence>
<dbReference type="InterPro" id="IPR007120">
    <property type="entry name" value="DNA-dir_RNAP_su2_dom"/>
</dbReference>
<protein>
    <recommendedName>
        <fullName evidence="2">DNA-directed RNA polymerase</fullName>
        <ecNumber evidence="2">2.7.7.6</ecNumber>
    </recommendedName>
</protein>
<evidence type="ECO:0000256" key="4">
    <source>
        <dbReference type="ARBA" id="ARBA00022679"/>
    </source>
</evidence>